<feature type="region of interest" description="Disordered" evidence="7">
    <location>
        <begin position="1035"/>
        <end position="1097"/>
    </location>
</feature>
<reference evidence="9" key="1">
    <citation type="submission" date="2025-08" db="UniProtKB">
        <authorList>
            <consortium name="RefSeq"/>
        </authorList>
    </citation>
    <scope>IDENTIFICATION</scope>
    <source>
        <tissue evidence="9">Whole sample</tissue>
    </source>
</reference>
<gene>
    <name evidence="9" type="primary">LOC111134926</name>
</gene>
<dbReference type="Pfam" id="PF20925">
    <property type="entry name" value="Htt_bridge"/>
    <property type="match status" value="1"/>
</dbReference>
<dbReference type="PRINTS" id="PR00375">
    <property type="entry name" value="HUNTINGTIN"/>
</dbReference>
<dbReference type="GO" id="GO:0005634">
    <property type="term" value="C:nucleus"/>
    <property type="evidence" value="ECO:0007669"/>
    <property type="project" value="UniProtKB-SubCell"/>
</dbReference>
<proteinExistence type="inferred from homology"/>
<dbReference type="PANTHER" id="PTHR10170">
    <property type="entry name" value="HUNTINGTON DISEASE PROTEIN"/>
    <property type="match status" value="1"/>
</dbReference>
<dbReference type="Pfam" id="PF12372">
    <property type="entry name" value="Htt_N-HEAT"/>
    <property type="match status" value="1"/>
</dbReference>
<evidence type="ECO:0000256" key="7">
    <source>
        <dbReference type="SAM" id="MobiDB-lite"/>
    </source>
</evidence>
<feature type="compositionally biased region" description="Polar residues" evidence="7">
    <location>
        <begin position="459"/>
        <end position="481"/>
    </location>
</feature>
<feature type="compositionally biased region" description="Basic and acidic residues" evidence="7">
    <location>
        <begin position="1079"/>
        <end position="1097"/>
    </location>
</feature>
<feature type="compositionally biased region" description="Polar residues" evidence="7">
    <location>
        <begin position="2474"/>
        <end position="2494"/>
    </location>
</feature>
<sequence>MATIEKLIKAFEALRVFQPSGSTTDDASKKKEQAPVSKKDKMVNCNLVADCICAPNMRAIVDFPKFLGIAMETFLTLCDDAESDVRMVADECLNRSIKILLETNLGRLQVELYKEIKKNGSSRTLRAALWRFSEMASLIRPQKCRPYIVNLLPCIARISKREEEAIQDILSQSMQKICPPLIGFANESEIKALIKSILPNLKSSSAVMRRTAASNLVLICEHSRNSASFYNYLLGALIDMVIPVDEETNLHSLIGVLLCLRSLIPHLSESGHEKQGLKGSFGVMTKEKEQTVSKEQIIKVFQLLLHLMGHSDHNVVTGALETFQQFLRHPSPLLVSLLTTPKSIPRSYIYRSDQGLQQTEGLSEVPSMSKLAEDSSVVDELESIVDPADGTDGNMDDIVANYKAQISEKESEESSEAAQDGAGLDVDTCDAGIVVTTLDTKYSGIEIGDLNEDVSEKSNISQVSSANGSQQSLNRMSSPQKTIKRAGQDMNGNPELDEDVLPEPEVKGQVPSSVPVEVTSNLGSYMEDIPLEFCIRVICRRFLLGGTKDKLIPDRVVRVSIKALALGCISYTMTIRPQILFMNVFKNVTEDNDQLIKDVLLYASHIDPQLKGTATLIIGNLIKSALSRGRGDFSKWVEEFTCESSVTIEHLKEIILNIVEDESSVAVRLALLGVRKCLSLLLLGTHSPIGVEAVLKLLSIQNNPYWLVKVELLDLFSSLNFNVLNHLESCCTEVQKGTNHFLGKLHLQDRILTFVIEMLGSDDIRVRHCASETLVKIVPKLFYSCDHPQHDPIITESRLHTEKMLCPMVSDLVLNPPPLVLGLTKPFSVSNRSVSSHIESNLSRVVIAALHQLNMSQSKHLTYGCCHALFLLSEAFPATLYAHSWGCGPCTSFLPKDSSSKGIMKRPPSRSHSNSRTVMGYVWSGTFSVDEMAAGAGGGPLTIILPLLTSSSVSLDLAAHSDTLQFAGNLVSGAVYRCMQPVEDPSSANEGEGSKWAAVSDRLLVPFLDQLLYHIARVLNCCVHVIDEQVPGPAPIKPTLPSLPNAPSLSPIKRKNKGDSPNDSPSKGGTSDNKTPSKQQKEKEKEQEKEKEKAKKDSLGVFHSLPHYMKLYDVLKGAYSNYKVSLDLTVTDKFCSLLHTLLVTLSQMLEITTLEDIGKYADELLQYLKSTIILEPTETIRCVQQLLKALFGTNLICQWEPQHLQNLSGKPGRAARLTGNNKPGQYYFCFTQPYTQFTQSLAGATFKASSHTDQDESSGALNTLRKCVERKLPAVLRPNSKTEKSTIGSYIRLFEPLVIKALKQYTVSSSLDLQQQVLDLLSQLIQLRVNYCLLDSDQVFIGFIIKQLEFIEEGQIRNSENLIPNIFSFLVLLSYEKTHSKSIIGMPKIIQLCDGIMAGGLQPESHAIPALRPVVFDLFLLRGGNKPDISRDLETQREVVVSMLLRLIQYYQTLDLLVVVLQQSKKESEDRWKRLSRQITDTLLPALTSNQVNLDNLDSLDVLHRLFECLAPIVFRPVDILLKTLLQAPTHIGTLENLQRWVCLVLSVIRVLMAQSKEEVILSRLTEMRIRLALFRTPFSKLSEDQRQMIQDLMPEQILARFLVQVIGTCLEAIIDHQTTHLGSHDPAHFLSQQLSQFLLYVTHMFQSGMFRKVANCALQIAREEAVEGFYSIKELNRNFLLLSMTMPTLTLQWCNILILLNFDDQNLWSEVMQTPNRHLKPGTSQSTSHEAHPVAETHCCNQEILRRGGIILFCDFVCENMLDAEHMTWLVINHVTDLIQLSRESPVQDFISAIHRNSAASCLFIQAIHSRGQDVSKPSLIKKTMKCVEAIHLSQTGALLTLLIDKFLNTHHLSVARLCDTIACHRVEMLLADNFEDAKKQLPLVDLDKLLKFMETHSLLKRHARLVSLLQKLRGTMNPETSLSLYGGDSHPVLTQAENVHNRVDKELYLSTVKYQCFNSDPSPRECSLLLHKLEYAEILAIMMTKEFSMDILSECLILGTQYTLVKSTDSVTVLDSEGNQVLQEPVTDNLFQAAQLTLTRHINYVINLLPVPHQIITFSSLYVKENRYQEKMNDIFLDTSWREMIFSLTKTLNCYLQSMARLPWKPDIPAESHCDICKFSVLCMELLCWMFHNDILPTSEQLNSCLMCTAVILQNQQLSMVIGQKDHVSWIASIVSSIYQVFLSLVLIPGDKLVTTSQESFEEPHSQNELSVIVKACDQISELVQYLLSGSKASYAVPQFVDGHLTTIIISLARLPALNSYARTPSLVWKLGWTPTPSGELKTHLPPLPVDYLKDKDVLKEFVSRINMLGWINRQQFEETWMSLLAVLNPVIEDVSEHIPQEEEIERSQCMVIAVKAITSMLLQSTLTPVPGNPSNSAFEVRPRDKPLGFLHTRCGKKLTIIRGIIEKEVQDLYRKSEDQSSSPLGEGEDRDVLRYMFDNNLEREVDDNTYSLGQVSVESIWSVVGALHAQTADSDTPDSVNSPDQENTENAPPTPPQQQFPLVSIEKRERSISLSGLDIHSCLQFLLEMYGQWLSPNSILKPPLMLKNEVVKSLVSLSDLFVEREQYEWMLDFLLDILKGHPSEDEIMMQYINVGLSKATAVIGLDSSSIEKLMKLLDIGLRSPHLPSRIAAMHGILYLLEGGVQEITKTLVPIATDFLLRNLGSISQTCITSQQYILTMWATGFYIMENYHVDLKDLEFPSKILQLAVSTASGNEESVTTPVYLAILKGLERLLLTDVLSMQDSEAIVKLGVDRLCLPSPQRSLAALGLMFTCMYSGKQYDQYSPLPRDSAAYDFSVVYQDPESLIVAMERVTVLFDRIKKGYPYEARVITRVLPTFLADFFPPQDIMNKIIGEFISSQQPYPQLIAMVVFQVFNNLHNQNQEALVQDWVMLSLSNFTQRTPVSMATWSLTCFFISASTNSWLRPLIHHAINRMGRMEAVDQNLFCMAALDFYSILKDKQQQWAFISTFQNVSTLGAPYTDLLERLEKAFPEHFSQKKLIKPHPLT</sequence>
<comment type="similarity">
    <text evidence="4">Belongs to the huntingtin family.</text>
</comment>
<protein>
    <submittedName>
        <fullName evidence="9">Huntingtin-like isoform X1</fullName>
    </submittedName>
</protein>
<evidence type="ECO:0000256" key="5">
    <source>
        <dbReference type="ARBA" id="ARBA00022490"/>
    </source>
</evidence>
<evidence type="ECO:0000313" key="9">
    <source>
        <dbReference type="RefSeq" id="XP_022340192.1"/>
    </source>
</evidence>
<name>A0A8B8EHR9_CRAVI</name>
<dbReference type="InterPro" id="IPR048412">
    <property type="entry name" value="Htt_bridge"/>
</dbReference>
<evidence type="ECO:0000256" key="3">
    <source>
        <dbReference type="ARBA" id="ARBA00004496"/>
    </source>
</evidence>
<dbReference type="Pfam" id="PF20927">
    <property type="entry name" value="Htt_C-HEAT"/>
    <property type="match status" value="1"/>
</dbReference>
<dbReference type="Proteomes" id="UP000694844">
    <property type="component" value="Chromosome 5"/>
</dbReference>
<evidence type="ECO:0000313" key="8">
    <source>
        <dbReference type="Proteomes" id="UP000694844"/>
    </source>
</evidence>
<keyword evidence="6" id="KW-0539">Nucleus</keyword>
<dbReference type="InterPro" id="IPR048411">
    <property type="entry name" value="Htt_N_HEAT_rpt-1"/>
</dbReference>
<keyword evidence="8" id="KW-1185">Reference proteome</keyword>
<evidence type="ECO:0000256" key="1">
    <source>
        <dbReference type="ARBA" id="ARBA00002907"/>
    </source>
</evidence>
<evidence type="ECO:0000256" key="2">
    <source>
        <dbReference type="ARBA" id="ARBA00004123"/>
    </source>
</evidence>
<evidence type="ECO:0000256" key="4">
    <source>
        <dbReference type="ARBA" id="ARBA00007153"/>
    </source>
</evidence>
<dbReference type="SUPFAM" id="SSF48371">
    <property type="entry name" value="ARM repeat"/>
    <property type="match status" value="1"/>
</dbReference>
<feature type="compositionally biased region" description="Low complexity" evidence="7">
    <location>
        <begin position="1039"/>
        <end position="1051"/>
    </location>
</feature>
<accession>A0A8B8EHR9</accession>
<dbReference type="GeneID" id="111134926"/>
<comment type="function">
    <text evidence="1">May play a role in microtubule-mediated transport or vesicle function.</text>
</comment>
<feature type="compositionally biased region" description="Polar residues" evidence="7">
    <location>
        <begin position="1059"/>
        <end position="1077"/>
    </location>
</feature>
<dbReference type="InterPro" id="IPR024613">
    <property type="entry name" value="Huntingtin_N_HEAT_rpt-2"/>
</dbReference>
<dbReference type="InterPro" id="IPR028426">
    <property type="entry name" value="Huntingtin_fam"/>
</dbReference>
<dbReference type="RefSeq" id="XP_022340192.1">
    <property type="nucleotide sequence ID" value="XM_022484484.1"/>
</dbReference>
<dbReference type="InterPro" id="IPR011989">
    <property type="entry name" value="ARM-like"/>
</dbReference>
<dbReference type="GO" id="GO:0005737">
    <property type="term" value="C:cytoplasm"/>
    <property type="evidence" value="ECO:0007669"/>
    <property type="project" value="UniProtKB-SubCell"/>
</dbReference>
<dbReference type="Gene3D" id="1.25.10.10">
    <property type="entry name" value="Leucine-rich Repeat Variant"/>
    <property type="match status" value="1"/>
</dbReference>
<feature type="region of interest" description="Disordered" evidence="7">
    <location>
        <begin position="2474"/>
        <end position="2503"/>
    </location>
</feature>
<dbReference type="InterPro" id="IPR016024">
    <property type="entry name" value="ARM-type_fold"/>
</dbReference>
<dbReference type="KEGG" id="cvn:111134926"/>
<feature type="region of interest" description="Disordered" evidence="7">
    <location>
        <begin position="459"/>
        <end position="498"/>
    </location>
</feature>
<comment type="subcellular location">
    <subcellularLocation>
        <location evidence="3">Cytoplasm</location>
    </subcellularLocation>
    <subcellularLocation>
        <location evidence="2">Nucleus</location>
    </subcellularLocation>
</comment>
<evidence type="ECO:0000256" key="6">
    <source>
        <dbReference type="ARBA" id="ARBA00023242"/>
    </source>
</evidence>
<dbReference type="InterPro" id="IPR048413">
    <property type="entry name" value="Htt_C-HEAT_rpt"/>
</dbReference>
<organism evidence="8 9">
    <name type="scientific">Crassostrea virginica</name>
    <name type="common">Eastern oyster</name>
    <dbReference type="NCBI Taxonomy" id="6565"/>
    <lineage>
        <taxon>Eukaryota</taxon>
        <taxon>Metazoa</taxon>
        <taxon>Spiralia</taxon>
        <taxon>Lophotrochozoa</taxon>
        <taxon>Mollusca</taxon>
        <taxon>Bivalvia</taxon>
        <taxon>Autobranchia</taxon>
        <taxon>Pteriomorphia</taxon>
        <taxon>Ostreida</taxon>
        <taxon>Ostreoidea</taxon>
        <taxon>Ostreidae</taxon>
        <taxon>Crassostrea</taxon>
    </lineage>
</organism>
<dbReference type="InterPro" id="IPR000091">
    <property type="entry name" value="Huntingtin"/>
</dbReference>
<keyword evidence="5" id="KW-0963">Cytoplasm</keyword>
<dbReference type="OrthoDB" id="10065698at2759"/>
<dbReference type="PANTHER" id="PTHR10170:SF10">
    <property type="entry name" value="HUNTINGTIN"/>
    <property type="match status" value="1"/>
</dbReference>
<dbReference type="Pfam" id="PF20926">
    <property type="entry name" value="Htt_N-HEAT_1"/>
    <property type="match status" value="1"/>
</dbReference>